<evidence type="ECO:0000313" key="7">
    <source>
        <dbReference type="Proteomes" id="UP001154282"/>
    </source>
</evidence>
<dbReference type="AlphaFoldDB" id="A0AAV0P688"/>
<dbReference type="GO" id="GO:0000272">
    <property type="term" value="P:polysaccharide catabolic process"/>
    <property type="evidence" value="ECO:0007669"/>
    <property type="project" value="UniProtKB-KW"/>
</dbReference>
<dbReference type="EMBL" id="CAMGYJ010000008">
    <property type="protein sequence ID" value="CAI0466657.1"/>
    <property type="molecule type" value="Genomic_DNA"/>
</dbReference>
<dbReference type="InterPro" id="IPR017853">
    <property type="entry name" value="GH"/>
</dbReference>
<reference evidence="6" key="1">
    <citation type="submission" date="2022-08" db="EMBL/GenBank/DDBJ databases">
        <authorList>
            <person name="Gutierrez-Valencia J."/>
        </authorList>
    </citation>
    <scope>NUCLEOTIDE SEQUENCE</scope>
</reference>
<keyword evidence="2 4" id="KW-0119">Carbohydrate metabolism</keyword>
<keyword evidence="4" id="KW-0326">Glycosidase</keyword>
<proteinExistence type="inferred from homology"/>
<dbReference type="PANTHER" id="PTHR31352:SF3">
    <property type="entry name" value="INACTIVE BETA-AMYLASE 9"/>
    <property type="match status" value="1"/>
</dbReference>
<dbReference type="InterPro" id="IPR001554">
    <property type="entry name" value="Glyco_hydro_14"/>
</dbReference>
<dbReference type="Gene3D" id="3.20.20.80">
    <property type="entry name" value="Glycosidases"/>
    <property type="match status" value="1"/>
</dbReference>
<keyword evidence="4" id="KW-0378">Hydrolase</keyword>
<dbReference type="PRINTS" id="PR00750">
    <property type="entry name" value="BETAAMYLASE"/>
</dbReference>
<evidence type="ECO:0000313" key="6">
    <source>
        <dbReference type="EMBL" id="CAI0466657.1"/>
    </source>
</evidence>
<protein>
    <recommendedName>
        <fullName evidence="4">Beta-amylase</fullName>
        <ecNumber evidence="4">3.2.1.2</ecNumber>
    </recommendedName>
</protein>
<accession>A0AAV0P688</accession>
<sequence>MELSVIGTSQGTFCGGGELVRELRFCVPKRNGDAINFFDRNSRRRCRNSRLQLTLTASGQSEPVRSDSFPVHEPAKRPNSIDRVRLFVGLPLDVVSDCHSVNHARAITAGLKALNLLGVEGVELPVWWGLVEKEGMGEYEWSGYLAVAEMVQNAGLKLHVSLCFHGDRQHKVSLPRWVSKIGGSNPSIFYTDRSGKAYEDCLSLAVDDLPVLHGKTPLQVYKGFCESFRSSFAHFLGSTITGVTIGLGPDGELRYPSHHQHSNNSIPGVGEFQCYDENMMNHLKQHAASLGNPLWGLAGPHDAPTYNQSPDSNPFFNEHSGSWKTPYGEFFLSWYSSQLLSHGDHLLSMASDVFTNTGVATHGRVPLMHSWFKTRSRALENTAGFYSTDGKDAYEAFAQMFARNSSGMIVPGMDLSDDQQPEQTMSSPEMLLKQIRAACKRHGVGVSGMNSRLGSNGLDRIRKNVTGDENNVVDLFTYQRMGAEFFSPEHFSSFTQFTRGLNQHFAELHSDDLLAEETVPVVAEESVPVEASSSPSAEMQTA</sequence>
<comment type="caution">
    <text evidence="6">The sequence shown here is derived from an EMBL/GenBank/DDBJ whole genome shotgun (WGS) entry which is preliminary data.</text>
</comment>
<dbReference type="SUPFAM" id="SSF51445">
    <property type="entry name" value="(Trans)glycosidases"/>
    <property type="match status" value="1"/>
</dbReference>
<evidence type="ECO:0000256" key="2">
    <source>
        <dbReference type="ARBA" id="ARBA00023277"/>
    </source>
</evidence>
<dbReference type="GO" id="GO:0016161">
    <property type="term" value="F:beta-amylase activity"/>
    <property type="evidence" value="ECO:0007669"/>
    <property type="project" value="UniProtKB-EC"/>
</dbReference>
<evidence type="ECO:0000256" key="5">
    <source>
        <dbReference type="SAM" id="MobiDB-lite"/>
    </source>
</evidence>
<comment type="similarity">
    <text evidence="1 4">Belongs to the glycosyl hydrolase 14 family.</text>
</comment>
<dbReference type="PANTHER" id="PTHR31352">
    <property type="entry name" value="BETA-AMYLASE 1, CHLOROPLASTIC"/>
    <property type="match status" value="1"/>
</dbReference>
<evidence type="ECO:0000256" key="3">
    <source>
        <dbReference type="ARBA" id="ARBA00023326"/>
    </source>
</evidence>
<organism evidence="6 7">
    <name type="scientific">Linum tenue</name>
    <dbReference type="NCBI Taxonomy" id="586396"/>
    <lineage>
        <taxon>Eukaryota</taxon>
        <taxon>Viridiplantae</taxon>
        <taxon>Streptophyta</taxon>
        <taxon>Embryophyta</taxon>
        <taxon>Tracheophyta</taxon>
        <taxon>Spermatophyta</taxon>
        <taxon>Magnoliopsida</taxon>
        <taxon>eudicotyledons</taxon>
        <taxon>Gunneridae</taxon>
        <taxon>Pentapetalae</taxon>
        <taxon>rosids</taxon>
        <taxon>fabids</taxon>
        <taxon>Malpighiales</taxon>
        <taxon>Linaceae</taxon>
        <taxon>Linum</taxon>
    </lineage>
</organism>
<name>A0AAV0P688_9ROSI</name>
<dbReference type="EC" id="3.2.1.2" evidence="4"/>
<comment type="catalytic activity">
    <reaction evidence="4">
        <text>Hydrolysis of (1-&gt;4)-alpha-D-glucosidic linkages in polysaccharides so as to remove successive maltose units from the non-reducing ends of the chains.</text>
        <dbReference type="EC" id="3.2.1.2"/>
    </reaction>
</comment>
<dbReference type="Pfam" id="PF01373">
    <property type="entry name" value="Glyco_hydro_14"/>
    <property type="match status" value="1"/>
</dbReference>
<evidence type="ECO:0000256" key="4">
    <source>
        <dbReference type="RuleBase" id="RU000509"/>
    </source>
</evidence>
<keyword evidence="3 4" id="KW-0624">Polysaccharide degradation</keyword>
<evidence type="ECO:0000256" key="1">
    <source>
        <dbReference type="ARBA" id="ARBA00005652"/>
    </source>
</evidence>
<gene>
    <name evidence="6" type="ORF">LITE_LOCUS37119</name>
</gene>
<dbReference type="Proteomes" id="UP001154282">
    <property type="component" value="Unassembled WGS sequence"/>
</dbReference>
<feature type="region of interest" description="Disordered" evidence="5">
    <location>
        <begin position="57"/>
        <end position="76"/>
    </location>
</feature>
<keyword evidence="7" id="KW-1185">Reference proteome</keyword>